<dbReference type="EMBL" id="BGPR01007759">
    <property type="protein sequence ID" value="GBN29290.1"/>
    <property type="molecule type" value="Genomic_DNA"/>
</dbReference>
<comment type="caution">
    <text evidence="1">The sequence shown here is derived from an EMBL/GenBank/DDBJ whole genome shotgun (WGS) entry which is preliminary data.</text>
</comment>
<gene>
    <name evidence="1" type="ORF">AVEN_47021_1</name>
</gene>
<accession>A0A4Y2MSE1</accession>
<dbReference type="AlphaFoldDB" id="A0A4Y2MSE1"/>
<protein>
    <submittedName>
        <fullName evidence="1">Uncharacterized protein</fullName>
    </submittedName>
</protein>
<keyword evidence="2" id="KW-1185">Reference proteome</keyword>
<evidence type="ECO:0000313" key="2">
    <source>
        <dbReference type="Proteomes" id="UP000499080"/>
    </source>
</evidence>
<sequence length="140" mass="15678">MSDIQKQAIFIILWGQKLTGQLLQKILFALSSLEVRTSGLWSVEFEQSCPSYGAWLCKYLGRSRVSGWIGAVWPLYFPLMRELFTAITREATDALTSPRATSILSVPTTGNNANLGRNSWKDRPLELSLNGMQIHDATTQ</sequence>
<proteinExistence type="predicted"/>
<dbReference type="Proteomes" id="UP000499080">
    <property type="component" value="Unassembled WGS sequence"/>
</dbReference>
<evidence type="ECO:0000313" key="1">
    <source>
        <dbReference type="EMBL" id="GBN29290.1"/>
    </source>
</evidence>
<organism evidence="1 2">
    <name type="scientific">Araneus ventricosus</name>
    <name type="common">Orbweaver spider</name>
    <name type="synonym">Epeira ventricosa</name>
    <dbReference type="NCBI Taxonomy" id="182803"/>
    <lineage>
        <taxon>Eukaryota</taxon>
        <taxon>Metazoa</taxon>
        <taxon>Ecdysozoa</taxon>
        <taxon>Arthropoda</taxon>
        <taxon>Chelicerata</taxon>
        <taxon>Arachnida</taxon>
        <taxon>Araneae</taxon>
        <taxon>Araneomorphae</taxon>
        <taxon>Entelegynae</taxon>
        <taxon>Araneoidea</taxon>
        <taxon>Araneidae</taxon>
        <taxon>Araneus</taxon>
    </lineage>
</organism>
<name>A0A4Y2MSE1_ARAVE</name>
<reference evidence="1 2" key="1">
    <citation type="journal article" date="2019" name="Sci. Rep.">
        <title>Orb-weaving spider Araneus ventricosus genome elucidates the spidroin gene catalogue.</title>
        <authorList>
            <person name="Kono N."/>
            <person name="Nakamura H."/>
            <person name="Ohtoshi R."/>
            <person name="Moran D.A.P."/>
            <person name="Shinohara A."/>
            <person name="Yoshida Y."/>
            <person name="Fujiwara M."/>
            <person name="Mori M."/>
            <person name="Tomita M."/>
            <person name="Arakawa K."/>
        </authorList>
    </citation>
    <scope>NUCLEOTIDE SEQUENCE [LARGE SCALE GENOMIC DNA]</scope>
</reference>